<gene>
    <name evidence="2" type="ORF">MM415B02376_0014</name>
</gene>
<dbReference type="AlphaFoldDB" id="A0A6M3L731"/>
<feature type="region of interest" description="Disordered" evidence="1">
    <location>
        <begin position="35"/>
        <end position="77"/>
    </location>
</feature>
<reference evidence="2" key="1">
    <citation type="submission" date="2020-03" db="EMBL/GenBank/DDBJ databases">
        <title>The deep terrestrial virosphere.</title>
        <authorList>
            <person name="Holmfeldt K."/>
            <person name="Nilsson E."/>
            <person name="Simone D."/>
            <person name="Lopez-Fernandez M."/>
            <person name="Wu X."/>
            <person name="de Brujin I."/>
            <person name="Lundin D."/>
            <person name="Andersson A."/>
            <person name="Bertilsson S."/>
            <person name="Dopson M."/>
        </authorList>
    </citation>
    <scope>NUCLEOTIDE SEQUENCE</scope>
    <source>
        <strain evidence="2">MM415B02376</strain>
    </source>
</reference>
<dbReference type="EMBL" id="MT142912">
    <property type="protein sequence ID" value="QJA90440.1"/>
    <property type="molecule type" value="Genomic_DNA"/>
</dbReference>
<name>A0A6M3L731_9ZZZZ</name>
<organism evidence="2">
    <name type="scientific">viral metagenome</name>
    <dbReference type="NCBI Taxonomy" id="1070528"/>
    <lineage>
        <taxon>unclassified sequences</taxon>
        <taxon>metagenomes</taxon>
        <taxon>organismal metagenomes</taxon>
    </lineage>
</organism>
<evidence type="ECO:0000313" key="2">
    <source>
        <dbReference type="EMBL" id="QJA90440.1"/>
    </source>
</evidence>
<accession>A0A6M3L731</accession>
<evidence type="ECO:0000256" key="1">
    <source>
        <dbReference type="SAM" id="MobiDB-lite"/>
    </source>
</evidence>
<proteinExistence type="predicted"/>
<protein>
    <submittedName>
        <fullName evidence="2">Uncharacterized protein</fullName>
    </submittedName>
</protein>
<sequence length="419" mass="46356">MDYFKRLFGFGRKAEEPEVEVEPPIPSLEEAAYHELPELTEQPETSPELPEAAEHEIPEVEDADDAVPELPEAPGHEVPELPMEAEIEQVVSGQGPFASDEEAKQVQDYLDALGQGDDEFLNQPDREEELASMTWRDQMDARIEEVASRLPDTEDPFPPSFESDQWWRAVVIDGQEVGYDDKYPPQYGTSGLGPTGYYIEELPGRQWLSDLADWPTTAPASRTRDANGAYKPTIILADAIDGITGFGDKNFWTAPMSTSAAKTVGMLLHIPTVQPIAKVTLATSRWLNYYVVGFDGTVYLGANVPVSPHIQTPQPCYGKYTNVTPGSHAASLMYGAYDVPTAEYDIEWTIPAGYDLYPTPAIGDVVPIMPVYDAATDTFKWYDLTPRIVVKTGTWGATPDQLQLDTALDTIGRLWTDTT</sequence>